<dbReference type="InterPro" id="IPR036736">
    <property type="entry name" value="ACP-like_sf"/>
</dbReference>
<dbReference type="InterPro" id="IPR009081">
    <property type="entry name" value="PP-bd_ACP"/>
</dbReference>
<organism evidence="2 3">
    <name type="scientific">Streptomyces synnematoformans</name>
    <dbReference type="NCBI Taxonomy" id="415721"/>
    <lineage>
        <taxon>Bacteria</taxon>
        <taxon>Bacillati</taxon>
        <taxon>Actinomycetota</taxon>
        <taxon>Actinomycetes</taxon>
        <taxon>Kitasatosporales</taxon>
        <taxon>Streptomycetaceae</taxon>
        <taxon>Streptomyces</taxon>
    </lineage>
</organism>
<evidence type="ECO:0000313" key="3">
    <source>
        <dbReference type="Proteomes" id="UP001500443"/>
    </source>
</evidence>
<keyword evidence="3" id="KW-1185">Reference proteome</keyword>
<sequence length="88" mass="9701">MLKELTVYVEERFLPAGESGIEPTAPLLELGILTSLNTTELISHIQSHYGVFVPPEKIVGSNFKNLDAITRFVLSIREESSGQSCPIK</sequence>
<dbReference type="EMBL" id="BAAAPF010000152">
    <property type="protein sequence ID" value="GAA2133434.1"/>
    <property type="molecule type" value="Genomic_DNA"/>
</dbReference>
<proteinExistence type="predicted"/>
<reference evidence="2 3" key="1">
    <citation type="journal article" date="2019" name="Int. J. Syst. Evol. Microbiol.">
        <title>The Global Catalogue of Microorganisms (GCM) 10K type strain sequencing project: providing services to taxonomists for standard genome sequencing and annotation.</title>
        <authorList>
            <consortium name="The Broad Institute Genomics Platform"/>
            <consortium name="The Broad Institute Genome Sequencing Center for Infectious Disease"/>
            <person name="Wu L."/>
            <person name="Ma J."/>
        </authorList>
    </citation>
    <scope>NUCLEOTIDE SEQUENCE [LARGE SCALE GENOMIC DNA]</scope>
    <source>
        <strain evidence="2 3">JCM 15481</strain>
    </source>
</reference>
<comment type="caution">
    <text evidence="2">The sequence shown here is derived from an EMBL/GenBank/DDBJ whole genome shotgun (WGS) entry which is preliminary data.</text>
</comment>
<evidence type="ECO:0000259" key="1">
    <source>
        <dbReference type="Pfam" id="PF00550"/>
    </source>
</evidence>
<protein>
    <recommendedName>
        <fullName evidence="1">Carrier domain-containing protein</fullName>
    </recommendedName>
</protein>
<dbReference type="Proteomes" id="UP001500443">
    <property type="component" value="Unassembled WGS sequence"/>
</dbReference>
<name>A0ABN2YY45_9ACTN</name>
<dbReference type="Pfam" id="PF00550">
    <property type="entry name" value="PP-binding"/>
    <property type="match status" value="1"/>
</dbReference>
<feature type="domain" description="Carrier" evidence="1">
    <location>
        <begin position="15"/>
        <end position="72"/>
    </location>
</feature>
<dbReference type="RefSeq" id="WP_344291539.1">
    <property type="nucleotide sequence ID" value="NZ_BAAAPF010000152.1"/>
</dbReference>
<gene>
    <name evidence="2" type="ORF">GCM10009802_41890</name>
</gene>
<evidence type="ECO:0000313" key="2">
    <source>
        <dbReference type="EMBL" id="GAA2133434.1"/>
    </source>
</evidence>
<accession>A0ABN2YY45</accession>
<dbReference type="SUPFAM" id="SSF47336">
    <property type="entry name" value="ACP-like"/>
    <property type="match status" value="1"/>
</dbReference>
<dbReference type="Gene3D" id="1.10.1200.10">
    <property type="entry name" value="ACP-like"/>
    <property type="match status" value="1"/>
</dbReference>